<evidence type="ECO:0000259" key="7">
    <source>
        <dbReference type="Pfam" id="PF00345"/>
    </source>
</evidence>
<evidence type="ECO:0000256" key="5">
    <source>
        <dbReference type="ARBA" id="ARBA00023186"/>
    </source>
</evidence>
<evidence type="ECO:0000256" key="2">
    <source>
        <dbReference type="ARBA" id="ARBA00007399"/>
    </source>
</evidence>
<dbReference type="SUPFAM" id="SSF49354">
    <property type="entry name" value="PapD-like"/>
    <property type="match status" value="1"/>
</dbReference>
<feature type="domain" description="Pili assembly chaperone N-terminal" evidence="7">
    <location>
        <begin position="23"/>
        <end position="147"/>
    </location>
</feature>
<comment type="subcellular location">
    <subcellularLocation>
        <location evidence="1">Periplasm</location>
    </subcellularLocation>
</comment>
<evidence type="ECO:0000313" key="10">
    <source>
        <dbReference type="Proteomes" id="UP000216021"/>
    </source>
</evidence>
<comment type="similarity">
    <text evidence="2">Belongs to the periplasmic pilus chaperone family.</text>
</comment>
<keyword evidence="4" id="KW-0574">Periplasm</keyword>
<dbReference type="EMBL" id="MOXD01000005">
    <property type="protein sequence ID" value="OMQ22961.1"/>
    <property type="molecule type" value="Genomic_DNA"/>
</dbReference>
<dbReference type="InterPro" id="IPR050643">
    <property type="entry name" value="Periplasmic_pilus_chap"/>
</dbReference>
<dbReference type="Proteomes" id="UP000216021">
    <property type="component" value="Unassembled WGS sequence"/>
</dbReference>
<reference evidence="9 10" key="1">
    <citation type="submission" date="2016-11" db="EMBL/GenBank/DDBJ databases">
        <title>Rahnella oryzae sp. nov., isolated from rice root.</title>
        <authorList>
            <person name="Zhang X.-X."/>
            <person name="Zhang J."/>
        </authorList>
    </citation>
    <scope>NUCLEOTIDE SEQUENCE [LARGE SCALE GENOMIC DNA]</scope>
    <source>
        <strain evidence="9 10">J11-6</strain>
    </source>
</reference>
<dbReference type="InterPro" id="IPR008962">
    <property type="entry name" value="PapD-like_sf"/>
</dbReference>
<evidence type="ECO:0000256" key="3">
    <source>
        <dbReference type="ARBA" id="ARBA00022729"/>
    </source>
</evidence>
<keyword evidence="5" id="KW-0143">Chaperone</keyword>
<comment type="caution">
    <text evidence="9">The sequence shown here is derived from an EMBL/GenBank/DDBJ whole genome shotgun (WGS) entry which is preliminary data.</text>
</comment>
<dbReference type="InterPro" id="IPR016148">
    <property type="entry name" value="Pili_assmbl_chaperone_C"/>
</dbReference>
<feature type="domain" description="Pili assembly chaperone C-terminal" evidence="8">
    <location>
        <begin position="173"/>
        <end position="235"/>
    </location>
</feature>
<feature type="chain" id="PRO_5012413434" evidence="6">
    <location>
        <begin position="23"/>
        <end position="244"/>
    </location>
</feature>
<dbReference type="PANTHER" id="PTHR30251:SF7">
    <property type="entry name" value="FIMBRIAE CHAPARONE"/>
    <property type="match status" value="1"/>
</dbReference>
<name>A0A1S8CJ42_9GAMM</name>
<dbReference type="PANTHER" id="PTHR30251">
    <property type="entry name" value="PILUS ASSEMBLY CHAPERONE"/>
    <property type="match status" value="1"/>
</dbReference>
<dbReference type="InterPro" id="IPR001829">
    <property type="entry name" value="Pili_assmbl_chaperone_bac"/>
</dbReference>
<dbReference type="GO" id="GO:0071555">
    <property type="term" value="P:cell wall organization"/>
    <property type="evidence" value="ECO:0007669"/>
    <property type="project" value="InterPro"/>
</dbReference>
<evidence type="ECO:0000259" key="8">
    <source>
        <dbReference type="Pfam" id="PF02753"/>
    </source>
</evidence>
<protein>
    <submittedName>
        <fullName evidence="9">Pilus assembly protein PapD</fullName>
    </submittedName>
</protein>
<accession>A0A1S8CJ42</accession>
<dbReference type="OrthoDB" id="9131059at2"/>
<keyword evidence="3 6" id="KW-0732">Signal</keyword>
<dbReference type="Pfam" id="PF02753">
    <property type="entry name" value="PapD_C"/>
    <property type="match status" value="1"/>
</dbReference>
<evidence type="ECO:0000256" key="6">
    <source>
        <dbReference type="SAM" id="SignalP"/>
    </source>
</evidence>
<dbReference type="InterPro" id="IPR013783">
    <property type="entry name" value="Ig-like_fold"/>
</dbReference>
<dbReference type="GO" id="GO:0030288">
    <property type="term" value="C:outer membrane-bounded periplasmic space"/>
    <property type="evidence" value="ECO:0007669"/>
    <property type="project" value="InterPro"/>
</dbReference>
<evidence type="ECO:0000313" key="9">
    <source>
        <dbReference type="EMBL" id="OMQ22961.1"/>
    </source>
</evidence>
<dbReference type="Pfam" id="PF00345">
    <property type="entry name" value="PapD_N"/>
    <property type="match status" value="1"/>
</dbReference>
<dbReference type="STRING" id="2034155.BMI79_11040"/>
<evidence type="ECO:0000256" key="1">
    <source>
        <dbReference type="ARBA" id="ARBA00004418"/>
    </source>
</evidence>
<dbReference type="InterPro" id="IPR016147">
    <property type="entry name" value="Pili_assmbl_chaperone_N"/>
</dbReference>
<gene>
    <name evidence="9" type="ORF">BMI79_11040</name>
</gene>
<proteinExistence type="inferred from homology"/>
<dbReference type="InterPro" id="IPR036316">
    <property type="entry name" value="Pili_assmbl_chap_C_dom_sf"/>
</dbReference>
<organism evidence="9 10">
    <name type="scientific">Serratia oryzae</name>
    <dbReference type="NCBI Taxonomy" id="2034155"/>
    <lineage>
        <taxon>Bacteria</taxon>
        <taxon>Pseudomonadati</taxon>
        <taxon>Pseudomonadota</taxon>
        <taxon>Gammaproteobacteria</taxon>
        <taxon>Enterobacterales</taxon>
        <taxon>Yersiniaceae</taxon>
        <taxon>Serratia</taxon>
    </lineage>
</organism>
<dbReference type="Gene3D" id="2.60.40.10">
    <property type="entry name" value="Immunoglobulins"/>
    <property type="match status" value="2"/>
</dbReference>
<feature type="signal peptide" evidence="6">
    <location>
        <begin position="1"/>
        <end position="22"/>
    </location>
</feature>
<dbReference type="PRINTS" id="PR00969">
    <property type="entry name" value="CHAPERONPILI"/>
</dbReference>
<sequence>MMRKLIGLCIAGGILFSSWAQAGVIIESSRVVFSAADRERSLMLSNGNPYPVIVQTWIDDGSPEGTPETAGEVPVLPLPGLFRLEPGEKKNLRLLATQIKQPQDRESLYWLNIYEIPPTDAKLPPGVSAVKVAVRLQLKTFYRPQNLKIDVDKLTAQQQFSLIRLPGVLKLKVENASPYYATFSAAELTGGGKSSLANIGMLAPFSTKTLEIGGEANWQPDSISYILVNDDGNSVEGKKSLKRQ</sequence>
<dbReference type="AlphaFoldDB" id="A0A1S8CJ42"/>
<keyword evidence="10" id="KW-1185">Reference proteome</keyword>
<evidence type="ECO:0000256" key="4">
    <source>
        <dbReference type="ARBA" id="ARBA00022764"/>
    </source>
</evidence>
<dbReference type="SUPFAM" id="SSF49584">
    <property type="entry name" value="Periplasmic chaperone C-domain"/>
    <property type="match status" value="1"/>
</dbReference>